<dbReference type="EMBL" id="JACHCA010000011">
    <property type="protein sequence ID" value="MBB6129708.1"/>
    <property type="molecule type" value="Genomic_DNA"/>
</dbReference>
<evidence type="ECO:0008006" key="6">
    <source>
        <dbReference type="Google" id="ProtNLM"/>
    </source>
</evidence>
<sequence length="423" mass="48042">MMKVDLISLKKAIFFCFVSLFSVTALKAQTIKNNLIVMGVVDSVHSKILNETRKLWVYVPARDSTFAQQKYPVVYLLDGDSHFPSVTGMIQQLSNTVCPDMIVVAIPNTDRMRDLTTNKIAALKTSGGGENFTSFIEKELMPHIDSIYPTTPYKTLIGHSLGGLMVINTLVNHPNMFNSYIAIDPSMWWDRGILLNQAREVLKQKNYSGKYLFMGVANTMPKGMMDTTQARKDTSAATTHIRAILKLGDMIQSDTAANKLKFAYKYYPNDTHGSVPLITEYDALRFFFKNYGLPQETRMKIYNKDSNPEEVLAEIQSHYDNISKQMGYKVALPEDLINNFGISLITRIPKMAFAFLQLNIKNYPNSYNVYDSMGDYYDAIKDKTKAIAYYRKALTLKEFADTRSKLNKLLATKDTEPKKSQKK</sequence>
<dbReference type="InterPro" id="IPR000801">
    <property type="entry name" value="Esterase-like"/>
</dbReference>
<dbReference type="Proteomes" id="UP000548326">
    <property type="component" value="Unassembled WGS sequence"/>
</dbReference>
<dbReference type="RefSeq" id="WP_221276094.1">
    <property type="nucleotide sequence ID" value="NZ_JACHCA010000011.1"/>
</dbReference>
<dbReference type="PANTHER" id="PTHR40841:SF2">
    <property type="entry name" value="SIDEROPHORE-DEGRADING ESTERASE (EUROFUNG)"/>
    <property type="match status" value="1"/>
</dbReference>
<evidence type="ECO:0000313" key="4">
    <source>
        <dbReference type="EMBL" id="MBB6129708.1"/>
    </source>
</evidence>
<dbReference type="InterPro" id="IPR029058">
    <property type="entry name" value="AB_hydrolase_fold"/>
</dbReference>
<evidence type="ECO:0000313" key="5">
    <source>
        <dbReference type="Proteomes" id="UP000548326"/>
    </source>
</evidence>
<evidence type="ECO:0000256" key="1">
    <source>
        <dbReference type="ARBA" id="ARBA00005622"/>
    </source>
</evidence>
<keyword evidence="2" id="KW-0378">Hydrolase</keyword>
<protein>
    <recommendedName>
        <fullName evidence="6">Esterase</fullName>
    </recommendedName>
</protein>
<keyword evidence="3" id="KW-0802">TPR repeat</keyword>
<evidence type="ECO:0000256" key="3">
    <source>
        <dbReference type="PROSITE-ProRule" id="PRU00339"/>
    </source>
</evidence>
<accession>A0A841JLV7</accession>
<dbReference type="Gene3D" id="3.40.50.1820">
    <property type="entry name" value="alpha/beta hydrolase"/>
    <property type="match status" value="1"/>
</dbReference>
<dbReference type="InterPro" id="IPR019734">
    <property type="entry name" value="TPR_rpt"/>
</dbReference>
<organism evidence="4 5">
    <name type="scientific">Mucilaginibacter lappiensis</name>
    <dbReference type="NCBI Taxonomy" id="354630"/>
    <lineage>
        <taxon>Bacteria</taxon>
        <taxon>Pseudomonadati</taxon>
        <taxon>Bacteroidota</taxon>
        <taxon>Sphingobacteriia</taxon>
        <taxon>Sphingobacteriales</taxon>
        <taxon>Sphingobacteriaceae</taxon>
        <taxon>Mucilaginibacter</taxon>
    </lineage>
</organism>
<name>A0A841JLV7_9SPHI</name>
<dbReference type="PANTHER" id="PTHR40841">
    <property type="entry name" value="SIDEROPHORE TRIACETYLFUSARININE C ESTERASE"/>
    <property type="match status" value="1"/>
</dbReference>
<dbReference type="AlphaFoldDB" id="A0A841JLV7"/>
<dbReference type="InterPro" id="IPR052558">
    <property type="entry name" value="Siderophore_Hydrolase_D"/>
</dbReference>
<dbReference type="SUPFAM" id="SSF53474">
    <property type="entry name" value="alpha/beta-Hydrolases"/>
    <property type="match status" value="1"/>
</dbReference>
<gene>
    <name evidence="4" type="ORF">HDF22_003840</name>
</gene>
<evidence type="ECO:0000256" key="2">
    <source>
        <dbReference type="ARBA" id="ARBA00022801"/>
    </source>
</evidence>
<comment type="similarity">
    <text evidence="1">Belongs to the esterase D family.</text>
</comment>
<dbReference type="GO" id="GO:0016788">
    <property type="term" value="F:hydrolase activity, acting on ester bonds"/>
    <property type="evidence" value="ECO:0007669"/>
    <property type="project" value="TreeGrafter"/>
</dbReference>
<feature type="repeat" description="TPR" evidence="3">
    <location>
        <begin position="367"/>
        <end position="400"/>
    </location>
</feature>
<proteinExistence type="inferred from homology"/>
<dbReference type="Pfam" id="PF00756">
    <property type="entry name" value="Esterase"/>
    <property type="match status" value="1"/>
</dbReference>
<dbReference type="PROSITE" id="PS50005">
    <property type="entry name" value="TPR"/>
    <property type="match status" value="1"/>
</dbReference>
<comment type="caution">
    <text evidence="4">The sequence shown here is derived from an EMBL/GenBank/DDBJ whole genome shotgun (WGS) entry which is preliminary data.</text>
</comment>
<reference evidence="4 5" key="1">
    <citation type="submission" date="2020-08" db="EMBL/GenBank/DDBJ databases">
        <title>Genomic Encyclopedia of Type Strains, Phase IV (KMG-V): Genome sequencing to study the core and pangenomes of soil and plant-associated prokaryotes.</title>
        <authorList>
            <person name="Whitman W."/>
        </authorList>
    </citation>
    <scope>NUCLEOTIDE SEQUENCE [LARGE SCALE GENOMIC DNA]</scope>
    <source>
        <strain evidence="4 5">MP601</strain>
    </source>
</reference>